<dbReference type="EMBL" id="CP108169">
    <property type="protein sequence ID" value="WTQ71885.1"/>
    <property type="molecule type" value="Genomic_DNA"/>
</dbReference>
<dbReference type="PROSITE" id="PS50850">
    <property type="entry name" value="MFS"/>
    <property type="match status" value="1"/>
</dbReference>
<protein>
    <submittedName>
        <fullName evidence="8">MFS transporter</fullName>
    </submittedName>
</protein>
<feature type="transmembrane region" description="Helical" evidence="6">
    <location>
        <begin position="421"/>
        <end position="443"/>
    </location>
</feature>
<evidence type="ECO:0000313" key="8">
    <source>
        <dbReference type="EMBL" id="WTQ71885.1"/>
    </source>
</evidence>
<dbReference type="GO" id="GO:0005886">
    <property type="term" value="C:plasma membrane"/>
    <property type="evidence" value="ECO:0007669"/>
    <property type="project" value="UniProtKB-SubCell"/>
</dbReference>
<evidence type="ECO:0000256" key="5">
    <source>
        <dbReference type="ARBA" id="ARBA00023136"/>
    </source>
</evidence>
<reference evidence="8" key="1">
    <citation type="submission" date="2022-10" db="EMBL/GenBank/DDBJ databases">
        <title>The complete genomes of actinobacterial strains from the NBC collection.</title>
        <authorList>
            <person name="Joergensen T.S."/>
            <person name="Alvarez Arevalo M."/>
            <person name="Sterndorff E.B."/>
            <person name="Faurdal D."/>
            <person name="Vuksanovic O."/>
            <person name="Mourched A.-S."/>
            <person name="Charusanti P."/>
            <person name="Shaw S."/>
            <person name="Blin K."/>
            <person name="Weber T."/>
        </authorList>
    </citation>
    <scope>NUCLEOTIDE SEQUENCE</scope>
    <source>
        <strain evidence="8">NBC_00148</strain>
    </source>
</reference>
<accession>A0AAU1LKW7</accession>
<keyword evidence="5 6" id="KW-0472">Membrane</keyword>
<dbReference type="AlphaFoldDB" id="A0AAU1LKW7"/>
<dbReference type="InterPro" id="IPR005828">
    <property type="entry name" value="MFS_sugar_transport-like"/>
</dbReference>
<dbReference type="GO" id="GO:0022857">
    <property type="term" value="F:transmembrane transporter activity"/>
    <property type="evidence" value="ECO:0007669"/>
    <property type="project" value="InterPro"/>
</dbReference>
<keyword evidence="2" id="KW-0813">Transport</keyword>
<organism evidence="8">
    <name type="scientific">Streptomyces sp. NBC_00148</name>
    <dbReference type="NCBI Taxonomy" id="2903626"/>
    <lineage>
        <taxon>Bacteria</taxon>
        <taxon>Bacillati</taxon>
        <taxon>Actinomycetota</taxon>
        <taxon>Actinomycetes</taxon>
        <taxon>Kitasatosporales</taxon>
        <taxon>Streptomycetaceae</taxon>
        <taxon>Streptomyces</taxon>
    </lineage>
</organism>
<dbReference type="InterPro" id="IPR036259">
    <property type="entry name" value="MFS_trans_sf"/>
</dbReference>
<comment type="subcellular location">
    <subcellularLocation>
        <location evidence="1">Cell membrane</location>
        <topology evidence="1">Multi-pass membrane protein</topology>
    </subcellularLocation>
</comment>
<dbReference type="PANTHER" id="PTHR23511">
    <property type="entry name" value="SYNAPTIC VESICLE GLYCOPROTEIN 2"/>
    <property type="match status" value="1"/>
</dbReference>
<feature type="transmembrane region" description="Helical" evidence="6">
    <location>
        <begin position="67"/>
        <end position="87"/>
    </location>
</feature>
<dbReference type="Pfam" id="PF00083">
    <property type="entry name" value="Sugar_tr"/>
    <property type="match status" value="1"/>
</dbReference>
<dbReference type="PANTHER" id="PTHR23511:SF34">
    <property type="entry name" value="SYNAPTIC VESICLE GLYCOPROTEIN 2"/>
    <property type="match status" value="1"/>
</dbReference>
<dbReference type="CDD" id="cd17316">
    <property type="entry name" value="MFS_SV2_like"/>
    <property type="match status" value="1"/>
</dbReference>
<dbReference type="PROSITE" id="PS00216">
    <property type="entry name" value="SUGAR_TRANSPORT_1"/>
    <property type="match status" value="1"/>
</dbReference>
<keyword evidence="4 6" id="KW-1133">Transmembrane helix</keyword>
<dbReference type="InterPro" id="IPR005829">
    <property type="entry name" value="Sugar_transporter_CS"/>
</dbReference>
<dbReference type="Gene3D" id="1.20.1250.20">
    <property type="entry name" value="MFS general substrate transporter like domains"/>
    <property type="match status" value="1"/>
</dbReference>
<evidence type="ECO:0000256" key="3">
    <source>
        <dbReference type="ARBA" id="ARBA00022692"/>
    </source>
</evidence>
<proteinExistence type="predicted"/>
<name>A0AAU1LKW7_9ACTN</name>
<evidence type="ECO:0000259" key="7">
    <source>
        <dbReference type="PROSITE" id="PS50850"/>
    </source>
</evidence>
<feature type="transmembrane region" description="Helical" evidence="6">
    <location>
        <begin position="122"/>
        <end position="141"/>
    </location>
</feature>
<feature type="transmembrane region" description="Helical" evidence="6">
    <location>
        <begin position="181"/>
        <end position="198"/>
    </location>
</feature>
<feature type="transmembrane region" description="Helical" evidence="6">
    <location>
        <begin position="96"/>
        <end position="116"/>
    </location>
</feature>
<dbReference type="InterPro" id="IPR020846">
    <property type="entry name" value="MFS_dom"/>
</dbReference>
<dbReference type="SUPFAM" id="SSF103473">
    <property type="entry name" value="MFS general substrate transporter"/>
    <property type="match status" value="1"/>
</dbReference>
<feature type="transmembrane region" description="Helical" evidence="6">
    <location>
        <begin position="392"/>
        <end position="415"/>
    </location>
</feature>
<feature type="transmembrane region" description="Helical" evidence="6">
    <location>
        <begin position="29"/>
        <end position="55"/>
    </location>
</feature>
<sequence length="455" mass="47971">MTTVAGKPALGSIAARLERLPHSRWHVKVRFLIGAVTFFEAFDQLLAASALPVLMKEWNLSTGQATFAVTSASIGMLLGALAAGWLGDRIGRVRTVALGVAVTGLASLAVAFSGTIEMFSLFRFLQGLGIGGVVPVAATYINEIARSDKRGRFVLLYEMIFPAGLAAATLLAVWVVPAFGWRAMFLVGALPVVIGAMLPRHVEESPRWLLSRGRTAEAEAAIARIEAEVARATAEELPAPAPSADPPNEPKGTLTDLFRGRYLRRTAVLSGLWFVAYYVNHGISTWLPSLYTKEFGLDLTTALVYTLVSNVTGLLGTFVVAMLIDRIGRRPALIGAFVGTVLSLTVLALAGATSGGQVALFASCTTFFLYAINAGLYLYSPELYPTSNRAKGAAFGGLWNRFGVILGPVAVGAVIGAGGGLALVFAQLAVVGAVGAVIAWFAVETKGRTLEELNA</sequence>
<gene>
    <name evidence="8" type="ORF">OG222_01800</name>
</gene>
<feature type="transmembrane region" description="Helical" evidence="6">
    <location>
        <begin position="299"/>
        <end position="324"/>
    </location>
</feature>
<feature type="transmembrane region" description="Helical" evidence="6">
    <location>
        <begin position="358"/>
        <end position="380"/>
    </location>
</feature>
<evidence type="ECO:0000256" key="4">
    <source>
        <dbReference type="ARBA" id="ARBA00022989"/>
    </source>
</evidence>
<feature type="transmembrane region" description="Helical" evidence="6">
    <location>
        <begin position="262"/>
        <end position="279"/>
    </location>
</feature>
<evidence type="ECO:0000256" key="1">
    <source>
        <dbReference type="ARBA" id="ARBA00004651"/>
    </source>
</evidence>
<feature type="transmembrane region" description="Helical" evidence="6">
    <location>
        <begin position="331"/>
        <end position="352"/>
    </location>
</feature>
<evidence type="ECO:0000256" key="6">
    <source>
        <dbReference type="SAM" id="Phobius"/>
    </source>
</evidence>
<feature type="domain" description="Major facilitator superfamily (MFS) profile" evidence="7">
    <location>
        <begin position="29"/>
        <end position="447"/>
    </location>
</feature>
<feature type="transmembrane region" description="Helical" evidence="6">
    <location>
        <begin position="153"/>
        <end position="175"/>
    </location>
</feature>
<dbReference type="PROSITE" id="PS00217">
    <property type="entry name" value="SUGAR_TRANSPORT_2"/>
    <property type="match status" value="1"/>
</dbReference>
<evidence type="ECO:0000256" key="2">
    <source>
        <dbReference type="ARBA" id="ARBA00022448"/>
    </source>
</evidence>
<keyword evidence="3 6" id="KW-0812">Transmembrane</keyword>